<evidence type="ECO:0000313" key="2">
    <source>
        <dbReference type="EMBL" id="SDT85311.1"/>
    </source>
</evidence>
<dbReference type="AlphaFoldDB" id="A0A1H2DRB4"/>
<dbReference type="Proteomes" id="UP000183180">
    <property type="component" value="Unassembled WGS sequence"/>
</dbReference>
<evidence type="ECO:0000313" key="3">
    <source>
        <dbReference type="Proteomes" id="UP000183180"/>
    </source>
</evidence>
<organism evidence="2 3">
    <name type="scientific">Gordonia westfalica</name>
    <dbReference type="NCBI Taxonomy" id="158898"/>
    <lineage>
        <taxon>Bacteria</taxon>
        <taxon>Bacillati</taxon>
        <taxon>Actinomycetota</taxon>
        <taxon>Actinomycetes</taxon>
        <taxon>Mycobacteriales</taxon>
        <taxon>Gordoniaceae</taxon>
        <taxon>Gordonia</taxon>
    </lineage>
</organism>
<proteinExistence type="predicted"/>
<dbReference type="STRING" id="158898.SAMN04488548_11841"/>
<feature type="compositionally biased region" description="Low complexity" evidence="1">
    <location>
        <begin position="46"/>
        <end position="56"/>
    </location>
</feature>
<reference evidence="2 3" key="1">
    <citation type="submission" date="2016-10" db="EMBL/GenBank/DDBJ databases">
        <authorList>
            <person name="de Groot N.N."/>
        </authorList>
    </citation>
    <scope>NUCLEOTIDE SEQUENCE [LARGE SCALE GENOMIC DNA]</scope>
    <source>
        <strain evidence="2 3">DSM 44215</strain>
    </source>
</reference>
<feature type="region of interest" description="Disordered" evidence="1">
    <location>
        <begin position="41"/>
        <end position="66"/>
    </location>
</feature>
<gene>
    <name evidence="2" type="ORF">SAMN04488548_11841</name>
</gene>
<accession>A0A1H2DRB4</accession>
<dbReference type="EMBL" id="FNLM01000018">
    <property type="protein sequence ID" value="SDT85311.1"/>
    <property type="molecule type" value="Genomic_DNA"/>
</dbReference>
<protein>
    <submittedName>
        <fullName evidence="2">Uncharacterized protein</fullName>
    </submittedName>
</protein>
<sequence length="66" mass="7387">MTDYISTYLSRPRWRHNRLQAMGVQWTYRAPEVGELVIRDATQTHPAPSAESSASAKTHVTAAPYG</sequence>
<evidence type="ECO:0000256" key="1">
    <source>
        <dbReference type="SAM" id="MobiDB-lite"/>
    </source>
</evidence>
<name>A0A1H2DRB4_9ACTN</name>